<keyword evidence="1" id="KW-0812">Transmembrane</keyword>
<dbReference type="SUPFAM" id="SSF53850">
    <property type="entry name" value="Periplasmic binding protein-like II"/>
    <property type="match status" value="1"/>
</dbReference>
<accession>A0A6N4DQV8</accession>
<dbReference type="Proteomes" id="UP000250928">
    <property type="component" value="Unassembled WGS sequence"/>
</dbReference>
<keyword evidence="1" id="KW-1133">Transmembrane helix</keyword>
<feature type="transmembrane region" description="Helical" evidence="1">
    <location>
        <begin position="406"/>
        <end position="425"/>
    </location>
</feature>
<reference evidence="2 3" key="1">
    <citation type="submission" date="2018-01" db="EMBL/GenBank/DDBJ databases">
        <title>Novel co-symbiosis in the lucinid bivalve Phacoides pectinatus.</title>
        <authorList>
            <person name="Lim S.J."/>
            <person name="Davis B.G."/>
            <person name="Gill D.E."/>
            <person name="Engel A.S."/>
            <person name="Anderson L.C."/>
            <person name="Campbell B.J."/>
        </authorList>
    </citation>
    <scope>NUCLEOTIDE SEQUENCE [LARGE SCALE GENOMIC DNA]</scope>
    <source>
        <strain evidence="2">N3_P5</strain>
    </source>
</reference>
<protein>
    <submittedName>
        <fullName evidence="2">C4-dicarboxylate ABC transporter substrate-binding protein</fullName>
    </submittedName>
</protein>
<dbReference type="PANTHER" id="PTHR42941:SF1">
    <property type="entry name" value="SLL1037 PROTEIN"/>
    <property type="match status" value="1"/>
</dbReference>
<dbReference type="Gene3D" id="3.40.190.10">
    <property type="entry name" value="Periplasmic binding protein-like II"/>
    <property type="match status" value="2"/>
</dbReference>
<evidence type="ECO:0000313" key="2">
    <source>
        <dbReference type="EMBL" id="PUD99354.1"/>
    </source>
</evidence>
<sequence>MLYREITLRASRVPVFLDNRLLNRWLPDDLHFFPTPRHVGEAHWPGRPLPDPAQDCVFTEDGAIVEATKGPIVSREQHPLRDHLRIFGPAVAITLLGFVLTLQFVEPAPPDRIRIASGGEGGAYHLFAGQYRTFLARERIELQVFPSRGSIDNIERLERGEVEVAFVQGGTARPPLDPELISLGSLYFEPLWVFYREGQPLARLSDLADRRIAIGPEGSGTRSLALQLLEENGIRESAGQHPPLPGEAAADALVSGEVDAAFFVASPQSPVVGRLLASPGIRLLSFDRADAYTGRHRYLTSVVLPEGMIDLARNLPHKDTRLLAASANLVARKGLHPALVDLLLQAATASHGEGGWFEARGQFPSARYLAYPLSKEAQRFHEHGPPLLQRYLPFWAATLVDRLKVMLLPLVALMIPLFKLMPPLYRWRIRSRIYRWYREVLSIDRDMDSEKTDLRAAIGDLDAIDREVAKVSVPLSYAEELYDLRLHIALVREKLERSREETRPPTTA</sequence>
<dbReference type="AlphaFoldDB" id="A0A6N4DQV8"/>
<proteinExistence type="predicted"/>
<evidence type="ECO:0000313" key="3">
    <source>
        <dbReference type="Proteomes" id="UP000250928"/>
    </source>
</evidence>
<keyword evidence="1" id="KW-0472">Membrane</keyword>
<name>A0A6N4DQV8_9GAMM</name>
<dbReference type="PANTHER" id="PTHR42941">
    <property type="entry name" value="SLL1037 PROTEIN"/>
    <property type="match status" value="1"/>
</dbReference>
<dbReference type="EMBL" id="PQCO01000261">
    <property type="protein sequence ID" value="PUD99354.1"/>
    <property type="molecule type" value="Genomic_DNA"/>
</dbReference>
<dbReference type="Pfam" id="PF16868">
    <property type="entry name" value="NMT1_3"/>
    <property type="match status" value="1"/>
</dbReference>
<evidence type="ECO:0000256" key="1">
    <source>
        <dbReference type="SAM" id="Phobius"/>
    </source>
</evidence>
<gene>
    <name evidence="2" type="ORF">C3L24_11115</name>
</gene>
<organism evidence="2 3">
    <name type="scientific">Candidatus Sedimenticola endophacoides</name>
    <dbReference type="NCBI Taxonomy" id="2548426"/>
    <lineage>
        <taxon>Bacteria</taxon>
        <taxon>Pseudomonadati</taxon>
        <taxon>Pseudomonadota</taxon>
        <taxon>Gammaproteobacteria</taxon>
        <taxon>Chromatiales</taxon>
        <taxon>Sedimenticolaceae</taxon>
        <taxon>Sedimenticola</taxon>
    </lineage>
</organism>
<dbReference type="InterPro" id="IPR011852">
    <property type="entry name" value="TRAP_TAXI"/>
</dbReference>
<feature type="transmembrane region" description="Helical" evidence="1">
    <location>
        <begin position="84"/>
        <end position="105"/>
    </location>
</feature>
<comment type="caution">
    <text evidence="2">The sequence shown here is derived from an EMBL/GenBank/DDBJ whole genome shotgun (WGS) entry which is preliminary data.</text>
</comment>